<dbReference type="InterPro" id="IPR038883">
    <property type="entry name" value="AN11006-like"/>
</dbReference>
<reference evidence="3" key="1">
    <citation type="journal article" date="2021" name="BMC Genomics">
        <title>Chromosome-level genome assembly and manually-curated proteome of model necrotroph Parastagonospora nodorum Sn15 reveals a genome-wide trove of candidate effector homologs, and redundancy of virulence-related functions within an accessory chromosome.</title>
        <authorList>
            <person name="Bertazzoni S."/>
            <person name="Jones D.A.B."/>
            <person name="Phan H.T."/>
            <person name="Tan K.-C."/>
            <person name="Hane J.K."/>
        </authorList>
    </citation>
    <scope>NUCLEOTIDE SEQUENCE [LARGE SCALE GENOMIC DNA]</scope>
    <source>
        <strain evidence="3">SN15 / ATCC MYA-4574 / FGSC 10173)</strain>
    </source>
</reference>
<protein>
    <recommendedName>
        <fullName evidence="1">DUF7730 domain-containing protein</fullName>
    </recommendedName>
</protein>
<dbReference type="InterPro" id="IPR056632">
    <property type="entry name" value="DUF7730"/>
</dbReference>
<evidence type="ECO:0000313" key="3">
    <source>
        <dbReference type="Proteomes" id="UP000663193"/>
    </source>
</evidence>
<dbReference type="PANTHER" id="PTHR42085:SF1">
    <property type="entry name" value="F-BOX DOMAIN-CONTAINING PROTEIN"/>
    <property type="match status" value="1"/>
</dbReference>
<dbReference type="OrthoDB" id="3801356at2759"/>
<name>A0A7U2FDI6_PHANO</name>
<evidence type="ECO:0000259" key="1">
    <source>
        <dbReference type="Pfam" id="PF24864"/>
    </source>
</evidence>
<dbReference type="Proteomes" id="UP000663193">
    <property type="component" value="Chromosome 14"/>
</dbReference>
<dbReference type="EMBL" id="CP069036">
    <property type="protein sequence ID" value="QRD03058.1"/>
    <property type="molecule type" value="Genomic_DNA"/>
</dbReference>
<evidence type="ECO:0000313" key="2">
    <source>
        <dbReference type="EMBL" id="QRD03058.1"/>
    </source>
</evidence>
<dbReference type="VEuPathDB" id="FungiDB:JI435_141660"/>
<dbReference type="Pfam" id="PF24864">
    <property type="entry name" value="DUF7730"/>
    <property type="match status" value="1"/>
</dbReference>
<proteinExistence type="predicted"/>
<sequence length="596" mass="68167">MDERLNEMTSKPADSSCLSFLDLPAEIRNHIYAEIYEHVDHIVLTRNPAGDDLVTLHRRVYDRNHALPWRTGTIVGEQIEMPYRQNDTLPAFQEGLSLFLTCRQISNEAASVFYSNNVFRMAVKRNLGLCPYIHEECQPGSRMLDKWLEQIGAKRMLVKKVCLDLDSICQVHCKNNESHIEWVQGNRPSPIPNGDYFAVLPLLNIIWKHSLQLKVSVERSKQARSRFTYNRHYPYSPFKAMSTALQSFCRDDLDVAKFQRTLACIAIKNDGSGGDMVSRTTTEHDHVQENSSGIAVPERSRGLPDLWGHGCIDTAKGFSLGEGDRLHWDQDDSPIKLSKLPRYIYHGVLKRVIKDGAAKTLDLDNLEGSVLWPEPVYVNRELRREFSWHMLYRFNMLAVCSTSRRARFSGKSMSRMERYLRHSITYTYTPLLERRTSQWSPGLDGSQPHFKLSVKLDGALTMEELRIAILPFVIASSQTWNDRCVTFTLDTPGSKQQAVTIEMDLLRRRVLLALKGYFKEHGNGTEMCPELWINGHGRVMEVVRKDATSRAVVQDSAVVPARAAKQSSAPPYPTDGKLDSTISYLAWYKRSWQKLK</sequence>
<keyword evidence="3" id="KW-1185">Reference proteome</keyword>
<gene>
    <name evidence="2" type="ORF">JI435_141660</name>
</gene>
<dbReference type="AlphaFoldDB" id="A0A7U2FDI6"/>
<dbReference type="PANTHER" id="PTHR42085">
    <property type="entry name" value="F-BOX DOMAIN-CONTAINING PROTEIN"/>
    <property type="match status" value="1"/>
</dbReference>
<feature type="domain" description="DUF7730" evidence="1">
    <location>
        <begin position="18"/>
        <end position="127"/>
    </location>
</feature>
<accession>A0A7U2FDI6</accession>
<organism evidence="2 3">
    <name type="scientific">Phaeosphaeria nodorum (strain SN15 / ATCC MYA-4574 / FGSC 10173)</name>
    <name type="common">Glume blotch fungus</name>
    <name type="synonym">Parastagonospora nodorum</name>
    <dbReference type="NCBI Taxonomy" id="321614"/>
    <lineage>
        <taxon>Eukaryota</taxon>
        <taxon>Fungi</taxon>
        <taxon>Dikarya</taxon>
        <taxon>Ascomycota</taxon>
        <taxon>Pezizomycotina</taxon>
        <taxon>Dothideomycetes</taxon>
        <taxon>Pleosporomycetidae</taxon>
        <taxon>Pleosporales</taxon>
        <taxon>Pleosporineae</taxon>
        <taxon>Phaeosphaeriaceae</taxon>
        <taxon>Parastagonospora</taxon>
    </lineage>
</organism>